<comment type="caution">
    <text evidence="1">The sequence shown here is derived from an EMBL/GenBank/DDBJ whole genome shotgun (WGS) entry which is preliminary data.</text>
</comment>
<dbReference type="EMBL" id="JABSTQ010004400">
    <property type="protein sequence ID" value="KAG0442309.1"/>
    <property type="molecule type" value="Genomic_DNA"/>
</dbReference>
<evidence type="ECO:0000313" key="1">
    <source>
        <dbReference type="EMBL" id="KAG0442309.1"/>
    </source>
</evidence>
<gene>
    <name evidence="1" type="ORF">HPB47_015740</name>
</gene>
<reference evidence="1 2" key="1">
    <citation type="journal article" date="2020" name="Cell">
        <title>Large-Scale Comparative Analyses of Tick Genomes Elucidate Their Genetic Diversity and Vector Capacities.</title>
        <authorList>
            <consortium name="Tick Genome and Microbiome Consortium (TIGMIC)"/>
            <person name="Jia N."/>
            <person name="Wang J."/>
            <person name="Shi W."/>
            <person name="Du L."/>
            <person name="Sun Y."/>
            <person name="Zhan W."/>
            <person name="Jiang J.F."/>
            <person name="Wang Q."/>
            <person name="Zhang B."/>
            <person name="Ji P."/>
            <person name="Bell-Sakyi L."/>
            <person name="Cui X.M."/>
            <person name="Yuan T.T."/>
            <person name="Jiang B.G."/>
            <person name="Yang W.F."/>
            <person name="Lam T.T."/>
            <person name="Chang Q.C."/>
            <person name="Ding S.J."/>
            <person name="Wang X.J."/>
            <person name="Zhu J.G."/>
            <person name="Ruan X.D."/>
            <person name="Zhao L."/>
            <person name="Wei J.T."/>
            <person name="Ye R.Z."/>
            <person name="Que T.C."/>
            <person name="Du C.H."/>
            <person name="Zhou Y.H."/>
            <person name="Cheng J.X."/>
            <person name="Dai P.F."/>
            <person name="Guo W.B."/>
            <person name="Han X.H."/>
            <person name="Huang E.J."/>
            <person name="Li L.F."/>
            <person name="Wei W."/>
            <person name="Gao Y.C."/>
            <person name="Liu J.Z."/>
            <person name="Shao H.Z."/>
            <person name="Wang X."/>
            <person name="Wang C.C."/>
            <person name="Yang T.C."/>
            <person name="Huo Q.B."/>
            <person name="Li W."/>
            <person name="Chen H.Y."/>
            <person name="Chen S.E."/>
            <person name="Zhou L.G."/>
            <person name="Ni X.B."/>
            <person name="Tian J.H."/>
            <person name="Sheng Y."/>
            <person name="Liu T."/>
            <person name="Pan Y.S."/>
            <person name="Xia L.Y."/>
            <person name="Li J."/>
            <person name="Zhao F."/>
            <person name="Cao W.C."/>
        </authorList>
    </citation>
    <scope>NUCLEOTIDE SEQUENCE [LARGE SCALE GENOMIC DNA]</scope>
    <source>
        <strain evidence="1">Iper-2018</strain>
    </source>
</reference>
<organism evidence="1 2">
    <name type="scientific">Ixodes persulcatus</name>
    <name type="common">Taiga tick</name>
    <dbReference type="NCBI Taxonomy" id="34615"/>
    <lineage>
        <taxon>Eukaryota</taxon>
        <taxon>Metazoa</taxon>
        <taxon>Ecdysozoa</taxon>
        <taxon>Arthropoda</taxon>
        <taxon>Chelicerata</taxon>
        <taxon>Arachnida</taxon>
        <taxon>Acari</taxon>
        <taxon>Parasitiformes</taxon>
        <taxon>Ixodida</taxon>
        <taxon>Ixodoidea</taxon>
        <taxon>Ixodidae</taxon>
        <taxon>Ixodinae</taxon>
        <taxon>Ixodes</taxon>
    </lineage>
</organism>
<proteinExistence type="predicted"/>
<sequence>MDPPANSPSDASAHRDGPPSSGSPMKTAHVLQWNCRSLRQSATVLNELFRLIGNPAALLLQETRGITPGIAGYNGYFQPSISRHRSASCSVRTHHVPQAQLDTARYCDTIQEVVATRCMLEKTRLVLISYYVRPQPACFRRGQFSGAGFQWTLDLRRQYPKDRFLVTGDFNAHHPAWGYPTSNSRGLRLQEAAELANLILTKRPRLPYLIRSPTRAPGYYTRPYLGRFRPNTATRLHEIYAEDPVPDKHLSNLWESREDLHQAYLRNGKLHSDLIRVRGKTAKRYARRLSRSRWFEHCASFDERTGLKKLWYTHRELWDKTTTPNIARNIQLAANLTAEQLEEEAENYFFPQLGLDTSGNVRAPKEAGNCGPDAPFSMQELFLALDSVKERSTPGKDGITWRMLRNLDEPEKKKLLAQLNHNGSILFFTSFQNQARTRTGYRTSAQYLLRRSTLCKLLERLLLTRLTYILEESEDSPHFKVAQTGFRPGVCTQESLYLLRNPLGKKRHGTNYVQGILVAVYLQTTFDTELRKIEHLQLTMYADDITLWVDPRDASLDTHTTIATVQKALDTLDRCLPATGMKPSPEKTTVLLIGGLAHLRAQVSLTLAGKPIHRPEERWIRILGVPLHEEGGARECLSQLQASWKQHLHLIRRIATRFGGAAQISQLEVLHRACLRAITGLPRHARTEDEHRYADIPPIQAIIDTRNAGHLRRRLSSVAGQLLLTHQHQVPRRSPRRTRDPILKSVPSWEDFMVRLPKPLTRRTSREEHREERASLAVRKDRTPIAIFTDIAWCGATQRATLSWVTGTDAHDETYHYAQDPSTCRLELDDIHLALAHLKANRPQASSPEPIRVLVYTDSREAVTKLGLTPHQGSLCQRIKTLCAELLSTHNIEVRVNCVPGHAGGRGNEAAHACASAQSSIRSDPDISAPPALLDPDPREKKAAAKKADRLSLKEQTPANP</sequence>
<keyword evidence="2" id="KW-1185">Reference proteome</keyword>
<name>A0AC60QV98_IXOPE</name>
<protein>
    <submittedName>
        <fullName evidence="1">Uncharacterized protein</fullName>
    </submittedName>
</protein>
<dbReference type="Proteomes" id="UP000805193">
    <property type="component" value="Unassembled WGS sequence"/>
</dbReference>
<accession>A0AC60QV98</accession>
<evidence type="ECO:0000313" key="2">
    <source>
        <dbReference type="Proteomes" id="UP000805193"/>
    </source>
</evidence>